<dbReference type="AlphaFoldDB" id="A0A9W4XF55"/>
<dbReference type="Proteomes" id="UP001152607">
    <property type="component" value="Unassembled WGS sequence"/>
</dbReference>
<name>A0A9W4XF55_9PLEO</name>
<dbReference type="EMBL" id="CAOQHR010000002">
    <property type="protein sequence ID" value="CAI6295331.1"/>
    <property type="molecule type" value="Genomic_DNA"/>
</dbReference>
<proteinExistence type="predicted"/>
<organism evidence="3 4">
    <name type="scientific">Periconia digitata</name>
    <dbReference type="NCBI Taxonomy" id="1303443"/>
    <lineage>
        <taxon>Eukaryota</taxon>
        <taxon>Fungi</taxon>
        <taxon>Dikarya</taxon>
        <taxon>Ascomycota</taxon>
        <taxon>Pezizomycotina</taxon>
        <taxon>Dothideomycetes</taxon>
        <taxon>Pleosporomycetidae</taxon>
        <taxon>Pleosporales</taxon>
        <taxon>Massarineae</taxon>
        <taxon>Periconiaceae</taxon>
        <taxon>Periconia</taxon>
    </lineage>
</organism>
<evidence type="ECO:0000313" key="4">
    <source>
        <dbReference type="Proteomes" id="UP001152607"/>
    </source>
</evidence>
<dbReference type="CDD" id="cd14686">
    <property type="entry name" value="bZIP"/>
    <property type="match status" value="1"/>
</dbReference>
<feature type="region of interest" description="Disordered" evidence="1">
    <location>
        <begin position="50"/>
        <end position="129"/>
    </location>
</feature>
<dbReference type="InterPro" id="IPR004827">
    <property type="entry name" value="bZIP"/>
</dbReference>
<dbReference type="GO" id="GO:0003700">
    <property type="term" value="F:DNA-binding transcription factor activity"/>
    <property type="evidence" value="ECO:0007669"/>
    <property type="project" value="InterPro"/>
</dbReference>
<feature type="compositionally biased region" description="Pro residues" evidence="1">
    <location>
        <begin position="174"/>
        <end position="183"/>
    </location>
</feature>
<comment type="caution">
    <text evidence="3">The sequence shown here is derived from an EMBL/GenBank/DDBJ whole genome shotgun (WGS) entry which is preliminary data.</text>
</comment>
<accession>A0A9W4XF55</accession>
<gene>
    <name evidence="3" type="ORF">PDIGIT_LOCUS2625</name>
</gene>
<evidence type="ECO:0000259" key="2">
    <source>
        <dbReference type="PROSITE" id="PS00036"/>
    </source>
</evidence>
<feature type="compositionally biased region" description="Basic and acidic residues" evidence="1">
    <location>
        <begin position="113"/>
        <end position="129"/>
    </location>
</feature>
<protein>
    <recommendedName>
        <fullName evidence="2">BZIP domain-containing protein</fullName>
    </recommendedName>
</protein>
<feature type="compositionally biased region" description="Basic residues" evidence="1">
    <location>
        <begin position="98"/>
        <end position="112"/>
    </location>
</feature>
<evidence type="ECO:0000313" key="3">
    <source>
        <dbReference type="EMBL" id="CAI6295331.1"/>
    </source>
</evidence>
<keyword evidence="4" id="KW-1185">Reference proteome</keyword>
<feature type="region of interest" description="Disordered" evidence="1">
    <location>
        <begin position="169"/>
        <end position="195"/>
    </location>
</feature>
<evidence type="ECO:0000256" key="1">
    <source>
        <dbReference type="SAM" id="MobiDB-lite"/>
    </source>
</evidence>
<sequence>MDTNFTMDPNYTMDTMATTDTKDTTNTLDIDDFYSFLEKNAGMDLVIDPQLSQQDEQQVEQQVEQQAGPNVGPMSKEFKLPELPKPGRKPAKDEGTKRQRQNRASQKRHRDKKREAVQELTEKYQQEREYGELVREAAHVKINRLQAELDTKIQKIALLEQKNGELRDQINQLLPPPPPPEPEPSVFDFMQWEQR</sequence>
<feature type="domain" description="BZIP" evidence="2">
    <location>
        <begin position="97"/>
        <end position="112"/>
    </location>
</feature>
<dbReference type="PROSITE" id="PS00036">
    <property type="entry name" value="BZIP_BASIC"/>
    <property type="match status" value="1"/>
</dbReference>
<feature type="compositionally biased region" description="Low complexity" evidence="1">
    <location>
        <begin position="53"/>
        <end position="66"/>
    </location>
</feature>
<reference evidence="3" key="1">
    <citation type="submission" date="2023-01" db="EMBL/GenBank/DDBJ databases">
        <authorList>
            <person name="Van Ghelder C."/>
            <person name="Rancurel C."/>
        </authorList>
    </citation>
    <scope>NUCLEOTIDE SEQUENCE</scope>
    <source>
        <strain evidence="3">CNCM I-4278</strain>
    </source>
</reference>